<dbReference type="OrthoDB" id="10534082at2759"/>
<sequence>MSTLSTILFLALGASVSALVVLEPTTGLFVPSWDVAIEPGQDDSDKIVVNGTIQQVDAYMEARYPGWSAKMANFTSSRLAPAKRAPDWRHPPEGPPEGHLRSEERPQSLLVPSLSPPPTDSFPFEKWPSSQARISGKALFWLMAPFSRSTPTWRPITRASPPNTPTSLRRTVYPVHAKETPASLPELMKSDTLRLKTLDGFSDIVVAAEAILSHCAISDDTLMPMVSGKTTLFGGYSFIVEKSSCGAKWRSTAIEPGQEDKIVVNGTIQQVDAYMEAHYPGWSAKSADFTYSHSAPAKARGDDFRFLKVKNEVVPLGGPAGVMGLHVGVNLLDRAIDHNLVFLAWPDGYVSRENEEVGGGLWDGNSGDLLAVCVTYLLS</sequence>
<gene>
    <name evidence="3" type="ORF">E4U60_001584</name>
</gene>
<evidence type="ECO:0000313" key="3">
    <source>
        <dbReference type="EMBL" id="KAG5937980.1"/>
    </source>
</evidence>
<comment type="caution">
    <text evidence="3">The sequence shown here is derived from an EMBL/GenBank/DDBJ whole genome shotgun (WGS) entry which is preliminary data.</text>
</comment>
<evidence type="ECO:0000256" key="1">
    <source>
        <dbReference type="SAM" id="MobiDB-lite"/>
    </source>
</evidence>
<protein>
    <submittedName>
        <fullName evidence="3">Uncharacterized protein</fullName>
    </submittedName>
</protein>
<keyword evidence="2" id="KW-0732">Signal</keyword>
<dbReference type="EMBL" id="SRPO01000166">
    <property type="protein sequence ID" value="KAG5937980.1"/>
    <property type="molecule type" value="Genomic_DNA"/>
</dbReference>
<evidence type="ECO:0000313" key="4">
    <source>
        <dbReference type="Proteomes" id="UP000706124"/>
    </source>
</evidence>
<name>A0A9P7SHN5_9HYPO</name>
<organism evidence="3 4">
    <name type="scientific">Claviceps pazoutovae</name>
    <dbReference type="NCBI Taxonomy" id="1649127"/>
    <lineage>
        <taxon>Eukaryota</taxon>
        <taxon>Fungi</taxon>
        <taxon>Dikarya</taxon>
        <taxon>Ascomycota</taxon>
        <taxon>Pezizomycotina</taxon>
        <taxon>Sordariomycetes</taxon>
        <taxon>Hypocreomycetidae</taxon>
        <taxon>Hypocreales</taxon>
        <taxon>Clavicipitaceae</taxon>
        <taxon>Claviceps</taxon>
    </lineage>
</organism>
<feature type="region of interest" description="Disordered" evidence="1">
    <location>
        <begin position="82"/>
        <end position="127"/>
    </location>
</feature>
<dbReference type="AlphaFoldDB" id="A0A9P7SHN5"/>
<feature type="chain" id="PRO_5040463599" evidence="2">
    <location>
        <begin position="19"/>
        <end position="379"/>
    </location>
</feature>
<evidence type="ECO:0000256" key="2">
    <source>
        <dbReference type="SAM" id="SignalP"/>
    </source>
</evidence>
<keyword evidence="4" id="KW-1185">Reference proteome</keyword>
<accession>A0A9P7SHN5</accession>
<feature type="compositionally biased region" description="Basic and acidic residues" evidence="1">
    <location>
        <begin position="84"/>
        <end position="106"/>
    </location>
</feature>
<reference evidence="3 4" key="1">
    <citation type="journal article" date="2020" name="bioRxiv">
        <title>Whole genome comparisons of ergot fungi reveals the divergence and evolution of species within the genus Claviceps are the result of varying mechanisms driving genome evolution and host range expansion.</title>
        <authorList>
            <person name="Wyka S.A."/>
            <person name="Mondo S.J."/>
            <person name="Liu M."/>
            <person name="Dettman J."/>
            <person name="Nalam V."/>
            <person name="Broders K.D."/>
        </authorList>
    </citation>
    <scope>NUCLEOTIDE SEQUENCE [LARGE SCALE GENOMIC DNA]</scope>
    <source>
        <strain evidence="3 4">CCC 1485</strain>
    </source>
</reference>
<proteinExistence type="predicted"/>
<feature type="signal peptide" evidence="2">
    <location>
        <begin position="1"/>
        <end position="18"/>
    </location>
</feature>
<dbReference type="Proteomes" id="UP000706124">
    <property type="component" value="Unassembled WGS sequence"/>
</dbReference>